<organism evidence="1 2">
    <name type="scientific">Aminicella lysinilytica</name>
    <dbReference type="NCBI Taxonomy" id="433323"/>
    <lineage>
        <taxon>Bacteria</taxon>
        <taxon>Bacillati</taxon>
        <taxon>Bacillota</taxon>
        <taxon>Clostridia</taxon>
        <taxon>Peptostreptococcales</taxon>
        <taxon>Anaerovoracaceae</taxon>
        <taxon>Aminicella</taxon>
    </lineage>
</organism>
<proteinExistence type="predicted"/>
<accession>A0A4R6PX15</accession>
<name>A0A4R6PX15_9FIRM</name>
<dbReference type="AlphaFoldDB" id="A0A4R6PX15"/>
<reference evidence="1 2" key="1">
    <citation type="submission" date="2019-03" db="EMBL/GenBank/DDBJ databases">
        <title>Genomic Encyclopedia of Type Strains, Phase IV (KMG-IV): sequencing the most valuable type-strain genomes for metagenomic binning, comparative biology and taxonomic classification.</title>
        <authorList>
            <person name="Goeker M."/>
        </authorList>
    </citation>
    <scope>NUCLEOTIDE SEQUENCE [LARGE SCALE GENOMIC DNA]</scope>
    <source>
        <strain evidence="1 2">DSM 28287</strain>
    </source>
</reference>
<dbReference type="OrthoDB" id="3199465at2"/>
<comment type="caution">
    <text evidence="1">The sequence shown here is derived from an EMBL/GenBank/DDBJ whole genome shotgun (WGS) entry which is preliminary data.</text>
</comment>
<dbReference type="Proteomes" id="UP000295500">
    <property type="component" value="Unassembled WGS sequence"/>
</dbReference>
<gene>
    <name evidence="1" type="ORF">EV211_1441</name>
</gene>
<keyword evidence="2" id="KW-1185">Reference proteome</keyword>
<evidence type="ECO:0000313" key="2">
    <source>
        <dbReference type="Proteomes" id="UP000295500"/>
    </source>
</evidence>
<dbReference type="EMBL" id="SNXO01000044">
    <property type="protein sequence ID" value="TDP49823.1"/>
    <property type="molecule type" value="Genomic_DNA"/>
</dbReference>
<protein>
    <submittedName>
        <fullName evidence="1">Uncharacterized protein</fullName>
    </submittedName>
</protein>
<dbReference type="RefSeq" id="WP_133529169.1">
    <property type="nucleotide sequence ID" value="NZ_SNXO01000044.1"/>
</dbReference>
<sequence length="290" mass="33365">MYSFIEQAGRELKQINFLIEKIANKSTIELDGWLYVKSGKDGNNYYLQKRSKNNCAVKQSVFIGTDASEEVRKIKESRFYAETLKRLEEDKRILEALMPQFLDYGPSAVTEAMPKAYSRLPAECYDDERYKELVEWAKGEFDTNPKEFPPGANITITNQKVRSKGELAIFNLLVIYGIPFRYEQKLVLIDTDGTRVVRYPDFTIQLADGTIIYWEHAGSMEKPAYFDAFCDKLRIYYHNGITLGDNFIVTANREADGQGMNTENIEALICEYILPRVKTMQKDDATKSVL</sequence>
<evidence type="ECO:0000313" key="1">
    <source>
        <dbReference type="EMBL" id="TDP49823.1"/>
    </source>
</evidence>